<dbReference type="HAMAP" id="MF_00469">
    <property type="entry name" value="TrhO"/>
    <property type="match status" value="1"/>
</dbReference>
<comment type="function">
    <text evidence="1">Catalyzes oxygen-dependent 5-hydroxyuridine (ho5U) modification at position 34 in tRNAs.</text>
</comment>
<dbReference type="PANTHER" id="PTHR43268:SF6">
    <property type="entry name" value="THIOSULFATE SULFURTRANSFERASE_RHODANESE-LIKE DOMAIN-CONTAINING PROTEIN 2"/>
    <property type="match status" value="1"/>
</dbReference>
<gene>
    <name evidence="1" type="primary">trhO</name>
    <name evidence="3" type="ORF">GCM10023147_38440</name>
</gene>
<evidence type="ECO:0000313" key="3">
    <source>
        <dbReference type="EMBL" id="GAA4400144.1"/>
    </source>
</evidence>
<sequence>MTGERDAADTAGGRIVLFYVFTPLADPEAIRLWQRELCERLGLTGRIVLSPHGINATVGGGLGAVKRYVRRTREYGPFAGADVTWSAGGAADFPRLSVKVRDEIVTFGVPEEVTVDRDGIVGGGARLSPDELHEMLARRDDVVLFDGRNEIEAAIGRFQGAIVPPVSHTRDFVGLLDSGAYDHLKDRPVVTYCTGGVRCEVLTSLMRHRGFTDVYQLDGGIAAYGRRFGDAGRWEGALYVFDGRVRTTFTPDARTVGTCTACGAATSDVVDRPEPDGRGLVVMCEDCAAGMSVVSARGGAAG</sequence>
<keyword evidence="1" id="KW-0819">tRNA processing</keyword>
<dbReference type="InterPro" id="IPR020936">
    <property type="entry name" value="TrhO"/>
</dbReference>
<dbReference type="EC" id="1.14.-.-" evidence="1"/>
<dbReference type="SMART" id="SM00450">
    <property type="entry name" value="RHOD"/>
    <property type="match status" value="1"/>
</dbReference>
<dbReference type="NCBIfam" id="NF001134">
    <property type="entry name" value="PRK00142.1-2"/>
    <property type="match status" value="1"/>
</dbReference>
<keyword evidence="1" id="KW-0560">Oxidoreductase</keyword>
<dbReference type="Pfam" id="PF00581">
    <property type="entry name" value="Rhodanese"/>
    <property type="match status" value="1"/>
</dbReference>
<evidence type="ECO:0000256" key="1">
    <source>
        <dbReference type="HAMAP-Rule" id="MF_00469"/>
    </source>
</evidence>
<dbReference type="InterPro" id="IPR040503">
    <property type="entry name" value="TRHO_N"/>
</dbReference>
<dbReference type="RefSeq" id="WP_344999032.1">
    <property type="nucleotide sequence ID" value="NZ_BAABFR010000077.1"/>
</dbReference>
<evidence type="ECO:0000259" key="2">
    <source>
        <dbReference type="PROSITE" id="PS50206"/>
    </source>
</evidence>
<dbReference type="Gene3D" id="3.40.250.10">
    <property type="entry name" value="Rhodanese-like domain"/>
    <property type="match status" value="1"/>
</dbReference>
<dbReference type="EMBL" id="BAABFR010000077">
    <property type="protein sequence ID" value="GAA4400144.1"/>
    <property type="molecule type" value="Genomic_DNA"/>
</dbReference>
<comment type="similarity">
    <text evidence="1">Belongs to the TrhO family.</text>
</comment>
<dbReference type="PROSITE" id="PS50206">
    <property type="entry name" value="RHODANESE_3"/>
    <property type="match status" value="1"/>
</dbReference>
<keyword evidence="4" id="KW-1185">Reference proteome</keyword>
<comment type="caution">
    <text evidence="3">The sequence shown here is derived from an EMBL/GenBank/DDBJ whole genome shotgun (WGS) entry which is preliminary data.</text>
</comment>
<dbReference type="InterPro" id="IPR036873">
    <property type="entry name" value="Rhodanese-like_dom_sf"/>
</dbReference>
<evidence type="ECO:0000313" key="4">
    <source>
        <dbReference type="Proteomes" id="UP001500635"/>
    </source>
</evidence>
<name>A0ABP8K468_9ACTN</name>
<dbReference type="InterPro" id="IPR001763">
    <property type="entry name" value="Rhodanese-like_dom"/>
</dbReference>
<dbReference type="Pfam" id="PF12368">
    <property type="entry name" value="Rhodanese_C"/>
    <property type="match status" value="1"/>
</dbReference>
<comment type="catalytic activity">
    <reaction evidence="1">
        <text>uridine(34) in tRNA + AH2 + O2 = 5-hydroxyuridine(34) in tRNA + A + H2O</text>
        <dbReference type="Rhea" id="RHEA:64224"/>
        <dbReference type="Rhea" id="RHEA-COMP:11727"/>
        <dbReference type="Rhea" id="RHEA-COMP:13381"/>
        <dbReference type="ChEBI" id="CHEBI:13193"/>
        <dbReference type="ChEBI" id="CHEBI:15377"/>
        <dbReference type="ChEBI" id="CHEBI:15379"/>
        <dbReference type="ChEBI" id="CHEBI:17499"/>
        <dbReference type="ChEBI" id="CHEBI:65315"/>
        <dbReference type="ChEBI" id="CHEBI:136877"/>
    </reaction>
</comment>
<proteinExistence type="inferred from homology"/>
<reference evidence="4" key="1">
    <citation type="journal article" date="2019" name="Int. J. Syst. Evol. Microbiol.">
        <title>The Global Catalogue of Microorganisms (GCM) 10K type strain sequencing project: providing services to taxonomists for standard genome sequencing and annotation.</title>
        <authorList>
            <consortium name="The Broad Institute Genomics Platform"/>
            <consortium name="The Broad Institute Genome Sequencing Center for Infectious Disease"/>
            <person name="Wu L."/>
            <person name="Ma J."/>
        </authorList>
    </citation>
    <scope>NUCLEOTIDE SEQUENCE [LARGE SCALE GENOMIC DNA]</scope>
    <source>
        <strain evidence="4">JCM 17688</strain>
    </source>
</reference>
<dbReference type="Proteomes" id="UP001500635">
    <property type="component" value="Unassembled WGS sequence"/>
</dbReference>
<protein>
    <recommendedName>
        <fullName evidence="1">tRNA uridine(34) hydroxylase</fullName>
        <ecNumber evidence="1">1.14.-.-</ecNumber>
    </recommendedName>
    <alternativeName>
        <fullName evidence="1">tRNA hydroxylation protein O</fullName>
    </alternativeName>
</protein>
<dbReference type="InterPro" id="IPR022111">
    <property type="entry name" value="Rhodanese_C"/>
</dbReference>
<accession>A0ABP8K468</accession>
<dbReference type="Gene3D" id="3.30.70.100">
    <property type="match status" value="1"/>
</dbReference>
<feature type="domain" description="Rhodanese" evidence="2">
    <location>
        <begin position="138"/>
        <end position="233"/>
    </location>
</feature>
<dbReference type="PANTHER" id="PTHR43268">
    <property type="entry name" value="THIOSULFATE SULFURTRANSFERASE/RHODANESE-LIKE DOMAIN-CONTAINING PROTEIN 2"/>
    <property type="match status" value="1"/>
</dbReference>
<dbReference type="SUPFAM" id="SSF52821">
    <property type="entry name" value="Rhodanese/Cell cycle control phosphatase"/>
    <property type="match status" value="1"/>
</dbReference>
<organism evidence="3 4">
    <name type="scientific">Tsukamurella soli</name>
    <dbReference type="NCBI Taxonomy" id="644556"/>
    <lineage>
        <taxon>Bacteria</taxon>
        <taxon>Bacillati</taxon>
        <taxon>Actinomycetota</taxon>
        <taxon>Actinomycetes</taxon>
        <taxon>Mycobacteriales</taxon>
        <taxon>Tsukamurellaceae</taxon>
        <taxon>Tsukamurella</taxon>
    </lineage>
</organism>
<dbReference type="Pfam" id="PF17773">
    <property type="entry name" value="UPF0176_N"/>
    <property type="match status" value="1"/>
</dbReference>